<dbReference type="Proteomes" id="UP000283210">
    <property type="component" value="Chromosome 2"/>
</dbReference>
<gene>
    <name evidence="1" type="ORF">OJAV_G00014000</name>
</gene>
<dbReference type="EMBL" id="CM012438">
    <property type="protein sequence ID" value="RVE75155.1"/>
    <property type="molecule type" value="Genomic_DNA"/>
</dbReference>
<accession>A0A437DK53</accession>
<reference evidence="1 2" key="1">
    <citation type="submission" date="2018-11" db="EMBL/GenBank/DDBJ databases">
        <authorList>
            <person name="Lopez-Roques C."/>
            <person name="Donnadieu C."/>
            <person name="Bouchez O."/>
            <person name="Klopp C."/>
            <person name="Cabau C."/>
            <person name="Zahm M."/>
        </authorList>
    </citation>
    <scope>NUCLEOTIDE SEQUENCE [LARGE SCALE GENOMIC DNA]</scope>
    <source>
        <strain evidence="1">RS831</strain>
        <tissue evidence="1">Whole body</tissue>
    </source>
</reference>
<dbReference type="AlphaFoldDB" id="A0A437DK53"/>
<evidence type="ECO:0000313" key="1">
    <source>
        <dbReference type="EMBL" id="RVE75155.1"/>
    </source>
</evidence>
<evidence type="ECO:0000313" key="2">
    <source>
        <dbReference type="Proteomes" id="UP000283210"/>
    </source>
</evidence>
<reference evidence="1 2" key="2">
    <citation type="submission" date="2019-01" db="EMBL/GenBank/DDBJ databases">
        <title>A chromosome length genome reference of the Java medaka (oryzias javanicus).</title>
        <authorList>
            <person name="Herpin A."/>
            <person name="Takehana Y."/>
            <person name="Naruse K."/>
            <person name="Ansai S."/>
            <person name="Kawaguchi M."/>
        </authorList>
    </citation>
    <scope>NUCLEOTIDE SEQUENCE [LARGE SCALE GENOMIC DNA]</scope>
    <source>
        <strain evidence="1">RS831</strain>
        <tissue evidence="1">Whole body</tissue>
    </source>
</reference>
<protein>
    <submittedName>
        <fullName evidence="1">Uncharacterized protein</fullName>
    </submittedName>
</protein>
<name>A0A437DK53_ORYJA</name>
<keyword evidence="2" id="KW-1185">Reference proteome</keyword>
<sequence length="101" mass="11006">MTFPAGILWLQPARDGRTSLLGAQLVLKRRQTTNGPELASELPSVRCLASSFPLLVQENIRGSFAVLSMELSPASAKRWADFLTWKAPSFPSSLPASGSYR</sequence>
<organism evidence="1 2">
    <name type="scientific">Oryzias javanicus</name>
    <name type="common">Javanese ricefish</name>
    <name type="synonym">Aplocheilus javanicus</name>
    <dbReference type="NCBI Taxonomy" id="123683"/>
    <lineage>
        <taxon>Eukaryota</taxon>
        <taxon>Metazoa</taxon>
        <taxon>Chordata</taxon>
        <taxon>Craniata</taxon>
        <taxon>Vertebrata</taxon>
        <taxon>Euteleostomi</taxon>
        <taxon>Actinopterygii</taxon>
        <taxon>Neopterygii</taxon>
        <taxon>Teleostei</taxon>
        <taxon>Neoteleostei</taxon>
        <taxon>Acanthomorphata</taxon>
        <taxon>Ovalentaria</taxon>
        <taxon>Atherinomorphae</taxon>
        <taxon>Beloniformes</taxon>
        <taxon>Adrianichthyidae</taxon>
        <taxon>Oryziinae</taxon>
        <taxon>Oryzias</taxon>
    </lineage>
</organism>
<proteinExistence type="predicted"/>